<proteinExistence type="predicted"/>
<gene>
    <name evidence="2" type="ORF">Dda_9309</name>
</gene>
<feature type="transmembrane region" description="Helical" evidence="1">
    <location>
        <begin position="537"/>
        <end position="555"/>
    </location>
</feature>
<dbReference type="EMBL" id="JAQGDS010000016">
    <property type="protein sequence ID" value="KAJ6256015.1"/>
    <property type="molecule type" value="Genomic_DNA"/>
</dbReference>
<feature type="transmembrane region" description="Helical" evidence="1">
    <location>
        <begin position="505"/>
        <end position="525"/>
    </location>
</feature>
<accession>A0AAD6NF85</accession>
<organism evidence="2 3">
    <name type="scientific">Drechslerella dactyloides</name>
    <name type="common">Nematode-trapping fungus</name>
    <name type="synonym">Arthrobotrys dactyloides</name>
    <dbReference type="NCBI Taxonomy" id="74499"/>
    <lineage>
        <taxon>Eukaryota</taxon>
        <taxon>Fungi</taxon>
        <taxon>Dikarya</taxon>
        <taxon>Ascomycota</taxon>
        <taxon>Pezizomycotina</taxon>
        <taxon>Orbiliomycetes</taxon>
        <taxon>Orbiliales</taxon>
        <taxon>Orbiliaceae</taxon>
        <taxon>Drechslerella</taxon>
    </lineage>
</organism>
<reference evidence="2" key="1">
    <citation type="submission" date="2023-01" db="EMBL/GenBank/DDBJ databases">
        <title>The chitinases involved in constricting ring structure development in the nematode-trapping fungus Drechslerella dactyloides.</title>
        <authorList>
            <person name="Wang R."/>
            <person name="Zhang L."/>
            <person name="Tang P."/>
            <person name="Li S."/>
            <person name="Liang L."/>
        </authorList>
    </citation>
    <scope>NUCLEOTIDE SEQUENCE</scope>
    <source>
        <strain evidence="2">YMF1.00031</strain>
    </source>
</reference>
<evidence type="ECO:0000313" key="3">
    <source>
        <dbReference type="Proteomes" id="UP001221413"/>
    </source>
</evidence>
<dbReference type="AlphaFoldDB" id="A0AAD6NF85"/>
<keyword evidence="1" id="KW-1133">Transmembrane helix</keyword>
<keyword evidence="1" id="KW-0812">Transmembrane</keyword>
<protein>
    <submittedName>
        <fullName evidence="2">Uncharacterized protein</fullName>
    </submittedName>
</protein>
<sequence>MRIMFRGRAIASIVLILYFENFGWMTNGLHLPISTIYQASSSTTPQTTDTLITQSFPREYPTACNGNCRDCTKIEILDYNIFIGRISKEDALIRLCEYIANSTCSPCIQRGGTRTWINYVLRTCDSSSSEPDLTAFKGSWRIYTNLSDMAYQEHLDLFPWNWRIRYNASLDQRSENNGSPSSPPDCSSTFGKLFPLLVAEVVVLGLTLSLGRRDVLCYISGHRLGNPAGSPWWPLTATLFTAISICSNLLAASLVSKSPGYRDTPFTELLLLWSARPRLGWVAGCFILVQREKSIYFSTGASAMFSELVLQAVGAHYLVKTVNYGAQHSYFLPSTEGIDGGRAARVMFIGALIWVISAGLIFFTIAWSFIGLGKLCQRLGRASRAYLRRLRGVAVSAGSEVERDKRARSADIKFVPFETLVGRMTRTPPVIPRLPLFRNAEMLVPPKVSENSTALPVEVVETRTNSEQEATPADGVVPVPVEHEWKTVLENMGLNEAAAERIRAVVFWIMVPFIGQLMFWGGYVALAQDFYCPPNRLQLLAVWSGVGIVGGYWNSSDFPFASV</sequence>
<keyword evidence="1" id="KW-0472">Membrane</keyword>
<keyword evidence="3" id="KW-1185">Reference proteome</keyword>
<evidence type="ECO:0000313" key="2">
    <source>
        <dbReference type="EMBL" id="KAJ6256015.1"/>
    </source>
</evidence>
<feature type="transmembrane region" description="Helical" evidence="1">
    <location>
        <begin position="346"/>
        <end position="372"/>
    </location>
</feature>
<name>A0AAD6NF85_DREDA</name>
<comment type="caution">
    <text evidence="2">The sequence shown here is derived from an EMBL/GenBank/DDBJ whole genome shotgun (WGS) entry which is preliminary data.</text>
</comment>
<evidence type="ECO:0000256" key="1">
    <source>
        <dbReference type="SAM" id="Phobius"/>
    </source>
</evidence>
<dbReference type="Proteomes" id="UP001221413">
    <property type="component" value="Unassembled WGS sequence"/>
</dbReference>